<keyword evidence="3 8" id="KW-0694">RNA-binding</keyword>
<feature type="region of interest" description="Disordered" evidence="10">
    <location>
        <begin position="234"/>
        <end position="301"/>
    </location>
</feature>
<dbReference type="SUPFAM" id="SSF54814">
    <property type="entry name" value="Prokaryotic type KH domain (KH-domain type II)"/>
    <property type="match status" value="1"/>
</dbReference>
<dbReference type="InterPro" id="IPR015946">
    <property type="entry name" value="KH_dom-like_a/b"/>
</dbReference>
<gene>
    <name evidence="8 12" type="primary">rpsC</name>
</gene>
<evidence type="ECO:0000259" key="11">
    <source>
        <dbReference type="PROSITE" id="PS50823"/>
    </source>
</evidence>
<protein>
    <recommendedName>
        <fullName evidence="7 8">Small ribosomal subunit protein uS3</fullName>
    </recommendedName>
</protein>
<dbReference type="InterPro" id="IPR005704">
    <property type="entry name" value="Ribosomal_uS3_bac-typ"/>
</dbReference>
<dbReference type="GO" id="GO:0019843">
    <property type="term" value="F:rRNA binding"/>
    <property type="evidence" value="ECO:0007669"/>
    <property type="project" value="UniProtKB-UniRule"/>
</dbReference>
<evidence type="ECO:0000256" key="10">
    <source>
        <dbReference type="SAM" id="MobiDB-lite"/>
    </source>
</evidence>
<dbReference type="PROSITE" id="PS50823">
    <property type="entry name" value="KH_TYPE_2"/>
    <property type="match status" value="1"/>
</dbReference>
<dbReference type="PANTHER" id="PTHR11760">
    <property type="entry name" value="30S/40S RIBOSOMAL PROTEIN S3"/>
    <property type="match status" value="1"/>
</dbReference>
<dbReference type="CDD" id="cd02412">
    <property type="entry name" value="KH-II_30S_S3"/>
    <property type="match status" value="1"/>
</dbReference>
<evidence type="ECO:0000256" key="6">
    <source>
        <dbReference type="ARBA" id="ARBA00024998"/>
    </source>
</evidence>
<dbReference type="FunFam" id="3.30.1140.32:FF:000002">
    <property type="entry name" value="30S ribosomal protein S3"/>
    <property type="match status" value="1"/>
</dbReference>
<dbReference type="InterPro" id="IPR036419">
    <property type="entry name" value="Ribosomal_S3_C_sf"/>
</dbReference>
<dbReference type="GO" id="GO:0022627">
    <property type="term" value="C:cytosolic small ribosomal subunit"/>
    <property type="evidence" value="ECO:0007669"/>
    <property type="project" value="TreeGrafter"/>
</dbReference>
<dbReference type="Pfam" id="PF07650">
    <property type="entry name" value="KH_2"/>
    <property type="match status" value="1"/>
</dbReference>
<dbReference type="FunFam" id="3.30.300.20:FF:000001">
    <property type="entry name" value="30S ribosomal protein S3"/>
    <property type="match status" value="1"/>
</dbReference>
<evidence type="ECO:0000256" key="5">
    <source>
        <dbReference type="ARBA" id="ARBA00023274"/>
    </source>
</evidence>
<evidence type="ECO:0000256" key="7">
    <source>
        <dbReference type="ARBA" id="ARBA00035257"/>
    </source>
</evidence>
<dbReference type="Gene3D" id="3.30.1140.32">
    <property type="entry name" value="Ribosomal protein S3, C-terminal domain"/>
    <property type="match status" value="1"/>
</dbReference>
<reference evidence="12" key="1">
    <citation type="journal article" date="2015" name="ISME J.">
        <title>Aquifer environment selects for microbial species cohorts in sediment and groundwater.</title>
        <authorList>
            <person name="Hug L.A."/>
            <person name="Thomas B.C."/>
            <person name="Brown C.T."/>
            <person name="Frischkorn K.R."/>
            <person name="Williams K.H."/>
            <person name="Tringe S.G."/>
            <person name="Banfield J.F."/>
        </authorList>
    </citation>
    <scope>NUCLEOTIDE SEQUENCE</scope>
</reference>
<evidence type="ECO:0000256" key="4">
    <source>
        <dbReference type="ARBA" id="ARBA00022980"/>
    </source>
</evidence>
<name>A0A0H4TBI5_9ACTN</name>
<evidence type="ECO:0000256" key="1">
    <source>
        <dbReference type="ARBA" id="ARBA00010761"/>
    </source>
</evidence>
<dbReference type="InterPro" id="IPR057258">
    <property type="entry name" value="Ribosomal_uS3"/>
</dbReference>
<dbReference type="PROSITE" id="PS00548">
    <property type="entry name" value="RIBOSOMAL_S3"/>
    <property type="match status" value="1"/>
</dbReference>
<dbReference type="Pfam" id="PF00189">
    <property type="entry name" value="Ribosomal_S3_C"/>
    <property type="match status" value="1"/>
</dbReference>
<dbReference type="GO" id="GO:0006412">
    <property type="term" value="P:translation"/>
    <property type="evidence" value="ECO:0007669"/>
    <property type="project" value="UniProtKB-UniRule"/>
</dbReference>
<dbReference type="HAMAP" id="MF_01309_B">
    <property type="entry name" value="Ribosomal_uS3_B"/>
    <property type="match status" value="1"/>
</dbReference>
<dbReference type="AlphaFoldDB" id="A0A0H4TBI5"/>
<organism evidence="12">
    <name type="scientific">uncultured actinobacterium Rifle_16ft_4_minimus_38826</name>
    <dbReference type="NCBI Taxonomy" id="1665148"/>
    <lineage>
        <taxon>Bacteria</taxon>
        <taxon>Bacillati</taxon>
        <taxon>Actinomycetota</taxon>
        <taxon>Actinomycetes</taxon>
        <taxon>marine Actinobacteria clade</taxon>
        <taxon>environmental samples</taxon>
    </lineage>
</organism>
<dbReference type="Gene3D" id="3.30.300.20">
    <property type="match status" value="1"/>
</dbReference>
<comment type="similarity">
    <text evidence="1 8 9">Belongs to the universal ribosomal protein uS3 family.</text>
</comment>
<keyword evidence="5 8" id="KW-0687">Ribonucleoprotein</keyword>
<evidence type="ECO:0000256" key="8">
    <source>
        <dbReference type="HAMAP-Rule" id="MF_01309"/>
    </source>
</evidence>
<dbReference type="InterPro" id="IPR018280">
    <property type="entry name" value="Ribosomal_uS3_CS"/>
</dbReference>
<dbReference type="PANTHER" id="PTHR11760:SF19">
    <property type="entry name" value="SMALL RIBOSOMAL SUBUNIT PROTEIN US3C"/>
    <property type="match status" value="1"/>
</dbReference>
<sequence>MGHKVNPYGFRLGVIYPWKSNWIAGKDYADQLHEDIWIRKHIRSRLSRAGISSVDIERKGDQIWVYIRTARPGIVIGRKGAEVDRIRKDVERVTKKRVDVKVEDMNSAASEARPETDATLLAQGVAEQLAGRVSFRRAMRRAVQTAMRSGALGVRVQCGGRLGGAEMSRREWYREGRVPLHTLRARIDFGTAEGKTTFGIIGVKVWVYHGDEIPQAEQETERLRARALAQVSAGGASTGALITNETESAEVAAEEPKSSPEAEAAPSETPAPAEPETPAVQAETPAAKEADASAADGEAEA</sequence>
<evidence type="ECO:0000256" key="3">
    <source>
        <dbReference type="ARBA" id="ARBA00022884"/>
    </source>
</evidence>
<comment type="subunit">
    <text evidence="8">Part of the 30S ribosomal subunit. Forms a tight complex with proteins S10 and S14.</text>
</comment>
<dbReference type="InterPro" id="IPR004044">
    <property type="entry name" value="KH_dom_type_2"/>
</dbReference>
<accession>A0A0H4TBI5</accession>
<dbReference type="SUPFAM" id="SSF54821">
    <property type="entry name" value="Ribosomal protein S3 C-terminal domain"/>
    <property type="match status" value="1"/>
</dbReference>
<keyword evidence="4 8" id="KW-0689">Ribosomal protein</keyword>
<dbReference type="GO" id="GO:0003729">
    <property type="term" value="F:mRNA binding"/>
    <property type="evidence" value="ECO:0007669"/>
    <property type="project" value="UniProtKB-UniRule"/>
</dbReference>
<comment type="function">
    <text evidence="6 8">Binds the lower part of the 30S subunit head. Binds mRNA in the 70S ribosome, positioning it for translation.</text>
</comment>
<evidence type="ECO:0000256" key="9">
    <source>
        <dbReference type="RuleBase" id="RU003624"/>
    </source>
</evidence>
<dbReference type="InterPro" id="IPR001351">
    <property type="entry name" value="Ribosomal_uS3_C"/>
</dbReference>
<proteinExistence type="inferred from homology"/>
<dbReference type="InterPro" id="IPR009019">
    <property type="entry name" value="KH_sf_prok-type"/>
</dbReference>
<feature type="domain" description="KH type-2" evidence="11">
    <location>
        <begin position="38"/>
        <end position="106"/>
    </location>
</feature>
<dbReference type="NCBIfam" id="TIGR01009">
    <property type="entry name" value="rpsC_bact"/>
    <property type="match status" value="1"/>
</dbReference>
<feature type="compositionally biased region" description="Low complexity" evidence="10">
    <location>
        <begin position="261"/>
        <end position="285"/>
    </location>
</feature>
<keyword evidence="2 8" id="KW-0699">rRNA-binding</keyword>
<evidence type="ECO:0000313" key="12">
    <source>
        <dbReference type="EMBL" id="AKQ03842.1"/>
    </source>
</evidence>
<dbReference type="GO" id="GO:0003735">
    <property type="term" value="F:structural constituent of ribosome"/>
    <property type="evidence" value="ECO:0007669"/>
    <property type="project" value="InterPro"/>
</dbReference>
<dbReference type="EMBL" id="KT007023">
    <property type="protein sequence ID" value="AKQ03842.1"/>
    <property type="molecule type" value="Genomic_DNA"/>
</dbReference>
<feature type="compositionally biased region" description="Low complexity" evidence="10">
    <location>
        <begin position="292"/>
        <end position="301"/>
    </location>
</feature>
<evidence type="ECO:0000256" key="2">
    <source>
        <dbReference type="ARBA" id="ARBA00022730"/>
    </source>
</evidence>